<dbReference type="Proteomes" id="UP000425960">
    <property type="component" value="Plasmid Do28_1"/>
</dbReference>
<dbReference type="AlphaFoldDB" id="A0A5K8A2H7"/>
<gene>
    <name evidence="1" type="ORF">DSCO28_73080</name>
</gene>
<accession>A0A5K8A2H7</accession>
<dbReference type="KEGG" id="dov:DSCO28_73080"/>
<name>A0A5K8A2H7_9BACT</name>
<geneLocation type="plasmid" evidence="2">
    <name>do28_1 dna</name>
</geneLocation>
<dbReference type="RefSeq" id="WP_155326323.1">
    <property type="nucleotide sequence ID" value="NZ_AP021877.1"/>
</dbReference>
<keyword evidence="1" id="KW-0614">Plasmid</keyword>
<proteinExistence type="predicted"/>
<evidence type="ECO:0000313" key="1">
    <source>
        <dbReference type="EMBL" id="BBO86742.1"/>
    </source>
</evidence>
<evidence type="ECO:0000313" key="2">
    <source>
        <dbReference type="Proteomes" id="UP000425960"/>
    </source>
</evidence>
<protein>
    <submittedName>
        <fullName evidence="1">Uncharacterized protein</fullName>
    </submittedName>
</protein>
<organism evidence="1 2">
    <name type="scientific">Desulfosarcina ovata subsp. sediminis</name>
    <dbReference type="NCBI Taxonomy" id="885957"/>
    <lineage>
        <taxon>Bacteria</taxon>
        <taxon>Pseudomonadati</taxon>
        <taxon>Thermodesulfobacteriota</taxon>
        <taxon>Desulfobacteria</taxon>
        <taxon>Desulfobacterales</taxon>
        <taxon>Desulfosarcinaceae</taxon>
        <taxon>Desulfosarcina</taxon>
    </lineage>
</organism>
<sequence length="159" mass="17898">MAKVNVGPKISIESADWLSEKFGTRNAGAAFAIEIFPSIFESTIGELRGRFEKAELGMILDVENNDLKEFLKGSPSPEIKNSVFQAFNLYPGVYEKRWKVDGKTLNKKLSSLSLFQEFCLKLWVCWYDESVGFDSYVVSMLLPGQDGFKALEPPKSKIL</sequence>
<dbReference type="EMBL" id="AP021877">
    <property type="protein sequence ID" value="BBO86742.1"/>
    <property type="molecule type" value="Genomic_DNA"/>
</dbReference>
<reference evidence="1 2" key="1">
    <citation type="submission" date="2019-11" db="EMBL/GenBank/DDBJ databases">
        <title>Comparative genomics of hydrocarbon-degrading Desulfosarcina strains.</title>
        <authorList>
            <person name="Watanabe M."/>
            <person name="Kojima H."/>
            <person name="Fukui M."/>
        </authorList>
    </citation>
    <scope>NUCLEOTIDE SEQUENCE [LARGE SCALE GENOMIC DNA]</scope>
    <source>
        <strain evidence="1 2">28bB2T</strain>
        <plasmid evidence="2">do28_1 dna</plasmid>
    </source>
</reference>